<evidence type="ECO:0000313" key="2">
    <source>
        <dbReference type="Proteomes" id="UP000589036"/>
    </source>
</evidence>
<dbReference type="InterPro" id="IPR046193">
    <property type="entry name" value="DUF6221"/>
</dbReference>
<dbReference type="Proteomes" id="UP000589036">
    <property type="component" value="Unassembled WGS sequence"/>
</dbReference>
<comment type="caution">
    <text evidence="1">The sequence shown here is derived from an EMBL/GenBank/DDBJ whole genome shotgun (WGS) entry which is preliminary data.</text>
</comment>
<evidence type="ECO:0000313" key="1">
    <source>
        <dbReference type="EMBL" id="NYE47823.1"/>
    </source>
</evidence>
<dbReference type="Pfam" id="PF19730">
    <property type="entry name" value="DUF6221"/>
    <property type="match status" value="1"/>
</dbReference>
<keyword evidence="2" id="KW-1185">Reference proteome</keyword>
<organism evidence="1 2">
    <name type="scientific">Spinactinospora alkalitolerans</name>
    <dbReference type="NCBI Taxonomy" id="687207"/>
    <lineage>
        <taxon>Bacteria</taxon>
        <taxon>Bacillati</taxon>
        <taxon>Actinomycetota</taxon>
        <taxon>Actinomycetes</taxon>
        <taxon>Streptosporangiales</taxon>
        <taxon>Nocardiopsidaceae</taxon>
        <taxon>Spinactinospora</taxon>
    </lineage>
</organism>
<dbReference type="RefSeq" id="WP_179643707.1">
    <property type="nucleotide sequence ID" value="NZ_BAAAYY010000003.1"/>
</dbReference>
<accession>A0A852TYE5</accession>
<dbReference type="EMBL" id="JACCCC010000001">
    <property type="protein sequence ID" value="NYE47823.1"/>
    <property type="molecule type" value="Genomic_DNA"/>
</dbReference>
<gene>
    <name evidence="1" type="ORF">HDA32_002943</name>
</gene>
<dbReference type="AlphaFoldDB" id="A0A852TYE5"/>
<name>A0A852TYE5_9ACTN</name>
<sequence>MTLVEFLQARLDEDERVARQAAAERWRAADTRLENGGHAATVADSTESGTVNTLFPAIVAQLRPDNGHLGAS</sequence>
<reference evidence="1 2" key="1">
    <citation type="submission" date="2020-07" db="EMBL/GenBank/DDBJ databases">
        <title>Sequencing the genomes of 1000 actinobacteria strains.</title>
        <authorList>
            <person name="Klenk H.-P."/>
        </authorList>
    </citation>
    <scope>NUCLEOTIDE SEQUENCE [LARGE SCALE GENOMIC DNA]</scope>
    <source>
        <strain evidence="1 2">CXB654</strain>
    </source>
</reference>
<proteinExistence type="predicted"/>
<protein>
    <submittedName>
        <fullName evidence="1">Uncharacterized protein</fullName>
    </submittedName>
</protein>